<dbReference type="PANTHER" id="PTHR35020">
    <property type="entry name" value="N-ACETYLGLUCOSAMINE-INDUCED PROTEIN 1"/>
    <property type="match status" value="1"/>
</dbReference>
<dbReference type="GO" id="GO:0006044">
    <property type="term" value="P:N-acetylglucosamine metabolic process"/>
    <property type="evidence" value="ECO:0007669"/>
    <property type="project" value="TreeGrafter"/>
</dbReference>
<evidence type="ECO:0000313" key="3">
    <source>
        <dbReference type="Proteomes" id="UP000053890"/>
    </source>
</evidence>
<name>A0A0N8PZT6_RHOGW</name>
<dbReference type="OMA" id="LIWTRIP"/>
<reference evidence="2 3" key="1">
    <citation type="journal article" date="2015" name="Front. Microbiol.">
        <title>Genome sequence of the plant growth promoting endophytic yeast Rhodotorula graminis WP1.</title>
        <authorList>
            <person name="Firrincieli A."/>
            <person name="Otillar R."/>
            <person name="Salamov A."/>
            <person name="Schmutz J."/>
            <person name="Khan Z."/>
            <person name="Redman R.S."/>
            <person name="Fleck N.D."/>
            <person name="Lindquist E."/>
            <person name="Grigoriev I.V."/>
            <person name="Doty S.L."/>
        </authorList>
    </citation>
    <scope>NUCLEOTIDE SEQUENCE [LARGE SCALE GENOMIC DNA]</scope>
    <source>
        <strain evidence="2 3">WP1</strain>
    </source>
</reference>
<dbReference type="OrthoDB" id="1532798at2759"/>
<dbReference type="PANTHER" id="PTHR35020:SF2">
    <property type="entry name" value="N-ACETYLGLUCOSAMINE-INDUCED PROTEIN 1"/>
    <property type="match status" value="1"/>
</dbReference>
<feature type="region of interest" description="Disordered" evidence="1">
    <location>
        <begin position="163"/>
        <end position="252"/>
    </location>
</feature>
<dbReference type="GO" id="GO:0005737">
    <property type="term" value="C:cytoplasm"/>
    <property type="evidence" value="ECO:0007669"/>
    <property type="project" value="TreeGrafter"/>
</dbReference>
<organism evidence="2 3">
    <name type="scientific">Rhodotorula graminis (strain WP1)</name>
    <dbReference type="NCBI Taxonomy" id="578459"/>
    <lineage>
        <taxon>Eukaryota</taxon>
        <taxon>Fungi</taxon>
        <taxon>Dikarya</taxon>
        <taxon>Basidiomycota</taxon>
        <taxon>Pucciniomycotina</taxon>
        <taxon>Microbotryomycetes</taxon>
        <taxon>Sporidiobolales</taxon>
        <taxon>Sporidiobolaceae</taxon>
        <taxon>Rhodotorula</taxon>
    </lineage>
</organism>
<protein>
    <submittedName>
        <fullName evidence="2">Uncharacterized protein</fullName>
    </submittedName>
</protein>
<dbReference type="RefSeq" id="XP_018269278.1">
    <property type="nucleotide sequence ID" value="XM_018417611.1"/>
</dbReference>
<dbReference type="AlphaFoldDB" id="A0A0N8PZT6"/>
<evidence type="ECO:0000256" key="1">
    <source>
        <dbReference type="SAM" id="MobiDB-lite"/>
    </source>
</evidence>
<sequence length="311" mass="34442">MVDADVDDQIEAILRRATQLADTLPPLYSWDDLCDTIASEDLAALNRHPELEKLYVHEFNPLIRRAYGSTEAYLRLRLGWAAPAPDEQDGQGEGEGEGKGNDGEQRADTSGRGRRKEYWERDDKVNVRRNDWKYSMPRDVRHYVVWVDLPLFSPLLCIPPPSVLPASSSPSTSAPASGTSTPSGPSHRNPLASRADGEPGAALVAPTKGTWDHVSEKGLGGLTGAAQRRWRRRRGLPEEEAGAARGQEDGPEREVRAFVERRWPEEDGWETAWFANPPALQSVSGLAHFHVLARQVLRDEQDAASVQRGEA</sequence>
<feature type="region of interest" description="Disordered" evidence="1">
    <location>
        <begin position="84"/>
        <end position="118"/>
    </location>
</feature>
<dbReference type="STRING" id="578459.A0A0N8PZT6"/>
<dbReference type="EMBL" id="KQ474083">
    <property type="protein sequence ID" value="KPV73229.1"/>
    <property type="molecule type" value="Genomic_DNA"/>
</dbReference>
<feature type="compositionally biased region" description="Low complexity" evidence="1">
    <location>
        <begin position="164"/>
        <end position="186"/>
    </location>
</feature>
<dbReference type="Proteomes" id="UP000053890">
    <property type="component" value="Unassembled WGS sequence"/>
</dbReference>
<dbReference type="InterPro" id="IPR022036">
    <property type="entry name" value="DUF3605"/>
</dbReference>
<dbReference type="Pfam" id="PF12239">
    <property type="entry name" value="DUF3605"/>
    <property type="match status" value="2"/>
</dbReference>
<feature type="compositionally biased region" description="Acidic residues" evidence="1">
    <location>
        <begin position="86"/>
        <end position="95"/>
    </location>
</feature>
<feature type="compositionally biased region" description="Basic and acidic residues" evidence="1">
    <location>
        <begin position="96"/>
        <end position="118"/>
    </location>
</feature>
<dbReference type="GeneID" id="28978059"/>
<evidence type="ECO:0000313" key="2">
    <source>
        <dbReference type="EMBL" id="KPV73229.1"/>
    </source>
</evidence>
<keyword evidence="3" id="KW-1185">Reference proteome</keyword>
<accession>A0A0N8PZT6</accession>
<proteinExistence type="predicted"/>
<gene>
    <name evidence="2" type="ORF">RHOBADRAFT_55005</name>
</gene>